<evidence type="ECO:0000256" key="5">
    <source>
        <dbReference type="HAMAP-Rule" id="MF_00099"/>
    </source>
</evidence>
<protein>
    <recommendedName>
        <fullName evidence="5">Protein-glutamate methylesterase/protein-glutamine glutaminase</fullName>
        <ecNumber evidence="5">3.1.1.61</ecNumber>
        <ecNumber evidence="5">3.5.1.44</ecNumber>
    </recommendedName>
</protein>
<dbReference type="InterPro" id="IPR035909">
    <property type="entry name" value="CheB_C"/>
</dbReference>
<dbReference type="InterPro" id="IPR000673">
    <property type="entry name" value="Sig_transdc_resp-reg_Me-estase"/>
</dbReference>
<name>A0A6M6E102_PRIMG</name>
<dbReference type="GO" id="GO:0006935">
    <property type="term" value="P:chemotaxis"/>
    <property type="evidence" value="ECO:0007669"/>
    <property type="project" value="UniProtKB-UniRule"/>
</dbReference>
<dbReference type="SUPFAM" id="SSF52738">
    <property type="entry name" value="Methylesterase CheB, C-terminal domain"/>
    <property type="match status" value="1"/>
</dbReference>
<evidence type="ECO:0000256" key="8">
    <source>
        <dbReference type="SAM" id="MobiDB-lite"/>
    </source>
</evidence>
<comment type="function">
    <text evidence="5">Involved in chemotaxis. Part of a chemotaxis signal transduction system that modulates chemotaxis in response to various stimuli. Catalyzes the demethylation of specific methylglutamate residues introduced into the chemoreceptors (methyl-accepting chemotaxis proteins or MCP) by CheR. Also mediates the irreversible deamidation of specific glutamine residues to glutamic acid.</text>
</comment>
<dbReference type="Pfam" id="PF01339">
    <property type="entry name" value="CheB_methylest"/>
    <property type="match status" value="1"/>
</dbReference>
<keyword evidence="2 5" id="KW-0145">Chemotaxis</keyword>
<keyword evidence="11" id="KW-0614">Plasmid</keyword>
<dbReference type="CDD" id="cd17541">
    <property type="entry name" value="REC_CheB-like"/>
    <property type="match status" value="1"/>
</dbReference>
<dbReference type="GO" id="GO:0032259">
    <property type="term" value="P:methylation"/>
    <property type="evidence" value="ECO:0007669"/>
    <property type="project" value="UniProtKB-KW"/>
</dbReference>
<feature type="active site" evidence="5 6">
    <location>
        <position position="317"/>
    </location>
</feature>
<comment type="domain">
    <text evidence="5">Contains a C-terminal catalytic domain, and an N-terminal region which modulates catalytic activity.</text>
</comment>
<organism evidence="11 12">
    <name type="scientific">Priestia megaterium</name>
    <name type="common">Bacillus megaterium</name>
    <dbReference type="NCBI Taxonomy" id="1404"/>
    <lineage>
        <taxon>Bacteria</taxon>
        <taxon>Bacillati</taxon>
        <taxon>Bacillota</taxon>
        <taxon>Bacilli</taxon>
        <taxon>Bacillales</taxon>
        <taxon>Bacillaceae</taxon>
        <taxon>Priestia</taxon>
    </lineage>
</organism>
<keyword evidence="11" id="KW-0808">Transferase</keyword>
<dbReference type="HAMAP" id="MF_00099">
    <property type="entry name" value="CheB_chemtxs"/>
    <property type="match status" value="1"/>
</dbReference>
<feature type="modified residue" description="4-aspartylphosphate" evidence="5 7">
    <location>
        <position position="53"/>
    </location>
</feature>
<evidence type="ECO:0000313" key="12">
    <source>
        <dbReference type="Proteomes" id="UP000501076"/>
    </source>
</evidence>
<evidence type="ECO:0000313" key="11">
    <source>
        <dbReference type="EMBL" id="QJX80500.1"/>
    </source>
</evidence>
<dbReference type="InterPro" id="IPR008248">
    <property type="entry name" value="CheB-like"/>
</dbReference>
<accession>A0A6M6E102</accession>
<sequence length="373" mass="40958">MIRVMLVDDSSFMRKLTKNMLADDQEITIVAEAKNGEDALQVHTDDIDVVLLDIEMPKMTGLEVLETWYKANKNITTIMFSSLTKNGASETIRALDLGAFDFIEKPNNPVALNQKKEEIIEKIKSAYKHNQRKQNLWTRRTTNTLQKPLTTSNRGEAPLAASGKSLNSVSPKKNTSPSGLRKAPATLKNLILIGCSTGGPKALKEIIPMFPGNLNAAILIVQHMPKGDYTRSLAETLNRVSELTVHEAKNGQKIENGNVYIAPGGHQMKINNEMIVLTEDPPESGHAPSVDYMFREVLNKKGFLNLYPVVLTGMGADGSKSSLLLSNSGIETTVESEETCVVFGMPKKVIEVGAKNKTLPLADIPNYVTKKLN</sequence>
<dbReference type="PIRSF" id="PIRSF000876">
    <property type="entry name" value="RR_chemtxs_CheB"/>
    <property type="match status" value="1"/>
</dbReference>
<dbReference type="EC" id="3.5.1.44" evidence="5"/>
<feature type="region of interest" description="Disordered" evidence="8">
    <location>
        <begin position="131"/>
        <end position="181"/>
    </location>
</feature>
<feature type="domain" description="CheB-type methylesterase" evidence="10">
    <location>
        <begin position="184"/>
        <end position="373"/>
    </location>
</feature>
<dbReference type="SUPFAM" id="SSF52172">
    <property type="entry name" value="CheY-like"/>
    <property type="match status" value="1"/>
</dbReference>
<keyword evidence="1 5" id="KW-0963">Cytoplasm</keyword>
<dbReference type="PANTHER" id="PTHR42872">
    <property type="entry name" value="PROTEIN-GLUTAMATE METHYLESTERASE/PROTEIN-GLUTAMINE GLUTAMINASE"/>
    <property type="match status" value="1"/>
</dbReference>
<dbReference type="PANTHER" id="PTHR42872:SF6">
    <property type="entry name" value="PROTEIN-GLUTAMATE METHYLESTERASE_PROTEIN-GLUTAMINE GLUTAMINASE"/>
    <property type="match status" value="1"/>
</dbReference>
<evidence type="ECO:0000259" key="10">
    <source>
        <dbReference type="PROSITE" id="PS50122"/>
    </source>
</evidence>
<comment type="subcellular location">
    <subcellularLocation>
        <location evidence="5">Cytoplasm</location>
    </subcellularLocation>
</comment>
<dbReference type="EC" id="3.1.1.61" evidence="5"/>
<dbReference type="Gene3D" id="3.40.50.180">
    <property type="entry name" value="Methylesterase CheB, C-terminal domain"/>
    <property type="match status" value="1"/>
</dbReference>
<dbReference type="GO" id="GO:0008984">
    <property type="term" value="F:protein-glutamate methylesterase activity"/>
    <property type="evidence" value="ECO:0007669"/>
    <property type="project" value="UniProtKB-UniRule"/>
</dbReference>
<reference evidence="11 12" key="1">
    <citation type="submission" date="2019-10" db="EMBL/GenBank/DDBJ databases">
        <title>Complete genome sequences for adaption low water activity.</title>
        <authorList>
            <person name="Zhao L."/>
            <person name="Zhong J."/>
        </authorList>
    </citation>
    <scope>NUCLEOTIDE SEQUENCE [LARGE SCALE GENOMIC DNA]</scope>
    <source>
        <strain evidence="11 12">FDU301</strain>
        <plasmid evidence="12">pfdu301a</plasmid>
    </source>
</reference>
<keyword evidence="3 5" id="KW-0378">Hydrolase</keyword>
<evidence type="ECO:0000256" key="4">
    <source>
        <dbReference type="ARBA" id="ARBA00048267"/>
    </source>
</evidence>
<evidence type="ECO:0000256" key="6">
    <source>
        <dbReference type="PROSITE-ProRule" id="PRU00050"/>
    </source>
</evidence>
<evidence type="ECO:0000256" key="1">
    <source>
        <dbReference type="ARBA" id="ARBA00022490"/>
    </source>
</evidence>
<gene>
    <name evidence="5 11" type="primary">cheB</name>
    <name evidence="11" type="ORF">FDZ14_30905</name>
</gene>
<feature type="compositionally biased region" description="Polar residues" evidence="8">
    <location>
        <begin position="133"/>
        <end position="154"/>
    </location>
</feature>
<dbReference type="Pfam" id="PF00072">
    <property type="entry name" value="Response_reg"/>
    <property type="match status" value="1"/>
</dbReference>
<dbReference type="PROSITE" id="PS50122">
    <property type="entry name" value="CHEB"/>
    <property type="match status" value="1"/>
</dbReference>
<comment type="PTM">
    <text evidence="5">Phosphorylated by CheA. Phosphorylation of the N-terminal regulatory domain activates the methylesterase activity.</text>
</comment>
<dbReference type="GO" id="GO:0008168">
    <property type="term" value="F:methyltransferase activity"/>
    <property type="evidence" value="ECO:0007669"/>
    <property type="project" value="UniProtKB-KW"/>
</dbReference>
<evidence type="ECO:0000259" key="9">
    <source>
        <dbReference type="PROSITE" id="PS50110"/>
    </source>
</evidence>
<dbReference type="GO" id="GO:0050568">
    <property type="term" value="F:protein-glutamine glutaminase activity"/>
    <property type="evidence" value="ECO:0007669"/>
    <property type="project" value="UniProtKB-UniRule"/>
</dbReference>
<comment type="catalytic activity">
    <reaction evidence="5">
        <text>L-glutaminyl-[protein] + H2O = L-glutamyl-[protein] + NH4(+)</text>
        <dbReference type="Rhea" id="RHEA:16441"/>
        <dbReference type="Rhea" id="RHEA-COMP:10207"/>
        <dbReference type="Rhea" id="RHEA-COMP:10208"/>
        <dbReference type="ChEBI" id="CHEBI:15377"/>
        <dbReference type="ChEBI" id="CHEBI:28938"/>
        <dbReference type="ChEBI" id="CHEBI:29973"/>
        <dbReference type="ChEBI" id="CHEBI:30011"/>
        <dbReference type="EC" id="3.5.1.44"/>
    </reaction>
</comment>
<dbReference type="CDD" id="cd16432">
    <property type="entry name" value="CheB_Rec"/>
    <property type="match status" value="1"/>
</dbReference>
<comment type="catalytic activity">
    <reaction evidence="4 5">
        <text>[protein]-L-glutamate 5-O-methyl ester + H2O = L-glutamyl-[protein] + methanol + H(+)</text>
        <dbReference type="Rhea" id="RHEA:23236"/>
        <dbReference type="Rhea" id="RHEA-COMP:10208"/>
        <dbReference type="Rhea" id="RHEA-COMP:10311"/>
        <dbReference type="ChEBI" id="CHEBI:15377"/>
        <dbReference type="ChEBI" id="CHEBI:15378"/>
        <dbReference type="ChEBI" id="CHEBI:17790"/>
        <dbReference type="ChEBI" id="CHEBI:29973"/>
        <dbReference type="ChEBI" id="CHEBI:82795"/>
        <dbReference type="EC" id="3.1.1.61"/>
    </reaction>
</comment>
<dbReference type="InterPro" id="IPR011006">
    <property type="entry name" value="CheY-like_superfamily"/>
</dbReference>
<keyword evidence="5 7" id="KW-0597">Phosphoprotein</keyword>
<dbReference type="NCBIfam" id="NF001965">
    <property type="entry name" value="PRK00742.1"/>
    <property type="match status" value="1"/>
</dbReference>
<feature type="active site" evidence="5 6">
    <location>
        <position position="223"/>
    </location>
</feature>
<feature type="domain" description="Response regulatory" evidence="9">
    <location>
        <begin position="3"/>
        <end position="120"/>
    </location>
</feature>
<dbReference type="GO" id="GO:0000156">
    <property type="term" value="F:phosphorelay response regulator activity"/>
    <property type="evidence" value="ECO:0007669"/>
    <property type="project" value="InterPro"/>
</dbReference>
<dbReference type="PROSITE" id="PS50110">
    <property type="entry name" value="RESPONSE_REGULATORY"/>
    <property type="match status" value="1"/>
</dbReference>
<evidence type="ECO:0000256" key="7">
    <source>
        <dbReference type="PROSITE-ProRule" id="PRU00169"/>
    </source>
</evidence>
<dbReference type="Gene3D" id="3.40.50.2300">
    <property type="match status" value="1"/>
</dbReference>
<keyword evidence="11" id="KW-0489">Methyltransferase</keyword>
<comment type="similarity">
    <text evidence="5">Belongs to the CheB family.</text>
</comment>
<dbReference type="InterPro" id="IPR001789">
    <property type="entry name" value="Sig_transdc_resp-reg_receiver"/>
</dbReference>
<dbReference type="GO" id="GO:0005737">
    <property type="term" value="C:cytoplasm"/>
    <property type="evidence" value="ECO:0007669"/>
    <property type="project" value="UniProtKB-SubCell"/>
</dbReference>
<evidence type="ECO:0000256" key="2">
    <source>
        <dbReference type="ARBA" id="ARBA00022500"/>
    </source>
</evidence>
<feature type="compositionally biased region" description="Polar residues" evidence="8">
    <location>
        <begin position="164"/>
        <end position="178"/>
    </location>
</feature>
<dbReference type="EMBL" id="CP045273">
    <property type="protein sequence ID" value="QJX80500.1"/>
    <property type="molecule type" value="Genomic_DNA"/>
</dbReference>
<geneLocation type="plasmid" evidence="12">
    <name>pfdu301a</name>
</geneLocation>
<dbReference type="RefSeq" id="WP_171778492.1">
    <property type="nucleotide sequence ID" value="NZ_CP045273.1"/>
</dbReference>
<dbReference type="SMART" id="SM00448">
    <property type="entry name" value="REC"/>
    <property type="match status" value="1"/>
</dbReference>
<feature type="active site" evidence="5 6">
    <location>
        <position position="196"/>
    </location>
</feature>
<dbReference type="Proteomes" id="UP000501076">
    <property type="component" value="Plasmid pFDU301A"/>
</dbReference>
<dbReference type="AlphaFoldDB" id="A0A6M6E102"/>
<evidence type="ECO:0000256" key="3">
    <source>
        <dbReference type="ARBA" id="ARBA00022801"/>
    </source>
</evidence>
<proteinExistence type="inferred from homology"/>